<keyword evidence="6" id="KW-0472">Membrane</keyword>
<proteinExistence type="predicted"/>
<dbReference type="RefSeq" id="XP_054841917.1">
    <property type="nucleotide sequence ID" value="XM_054985942.1"/>
</dbReference>
<organism evidence="11 12">
    <name type="scientific">Eublepharis macularius</name>
    <name type="common">Leopard gecko</name>
    <name type="synonym">Cyrtodactylus macularius</name>
    <dbReference type="NCBI Taxonomy" id="481883"/>
    <lineage>
        <taxon>Eukaryota</taxon>
        <taxon>Metazoa</taxon>
        <taxon>Chordata</taxon>
        <taxon>Craniata</taxon>
        <taxon>Vertebrata</taxon>
        <taxon>Euteleostomi</taxon>
        <taxon>Lepidosauria</taxon>
        <taxon>Squamata</taxon>
        <taxon>Bifurcata</taxon>
        <taxon>Gekkota</taxon>
        <taxon>Eublepharidae</taxon>
        <taxon>Eublepharinae</taxon>
        <taxon>Eublepharis</taxon>
    </lineage>
</organism>
<keyword evidence="3" id="KW-1003">Cell membrane</keyword>
<dbReference type="CDD" id="cd23543">
    <property type="entry name" value="TFP_LU_ECD_Ly6E"/>
    <property type="match status" value="1"/>
</dbReference>
<dbReference type="SUPFAM" id="SSF57302">
    <property type="entry name" value="Snake toxin-like"/>
    <property type="match status" value="1"/>
</dbReference>
<keyword evidence="7" id="KW-1015">Disulfide bond</keyword>
<keyword evidence="11" id="KW-1185">Reference proteome</keyword>
<evidence type="ECO:0000256" key="5">
    <source>
        <dbReference type="ARBA" id="ARBA00022729"/>
    </source>
</evidence>
<evidence type="ECO:0000256" key="3">
    <source>
        <dbReference type="ARBA" id="ARBA00022475"/>
    </source>
</evidence>
<reference evidence="12" key="1">
    <citation type="submission" date="2025-08" db="UniProtKB">
        <authorList>
            <consortium name="RefSeq"/>
        </authorList>
    </citation>
    <scope>IDENTIFICATION</scope>
    <source>
        <tissue evidence="12">Blood</tissue>
    </source>
</reference>
<sequence length="127" mass="14094">MEKMRVALLVVFSAAVLWPDRALALKCYSCTPQPCNNQCMDPMNCSEEDRYCMTVVELLEIGPSSVKQISKMCMPNCSEIIQHPVFTSCCQRDFCNLNGDAAARFCNSRMLLGILATSVSALLWTGL</sequence>
<evidence type="ECO:0000256" key="6">
    <source>
        <dbReference type="ARBA" id="ARBA00023136"/>
    </source>
</evidence>
<dbReference type="InterPro" id="IPR045860">
    <property type="entry name" value="Snake_toxin-like_sf"/>
</dbReference>
<dbReference type="PANTHER" id="PTHR16983">
    <property type="entry name" value="UPAR/LY6 DOMAIN-CONTAINING PROTEIN"/>
    <property type="match status" value="1"/>
</dbReference>
<evidence type="ECO:0000256" key="7">
    <source>
        <dbReference type="ARBA" id="ARBA00023157"/>
    </source>
</evidence>
<evidence type="ECO:0000256" key="4">
    <source>
        <dbReference type="ARBA" id="ARBA00022525"/>
    </source>
</evidence>
<evidence type="ECO:0000256" key="8">
    <source>
        <dbReference type="ARBA" id="ARBA00023180"/>
    </source>
</evidence>
<dbReference type="GO" id="GO:0005886">
    <property type="term" value="C:plasma membrane"/>
    <property type="evidence" value="ECO:0007669"/>
    <property type="project" value="UniProtKB-SubCell"/>
</dbReference>
<accession>A0AA97JRF4</accession>
<dbReference type="InterPro" id="IPR035076">
    <property type="entry name" value="Toxin/TOLIP"/>
</dbReference>
<evidence type="ECO:0000256" key="1">
    <source>
        <dbReference type="ARBA" id="ARBA00004236"/>
    </source>
</evidence>
<feature type="chain" id="PRO_5041665175" evidence="9">
    <location>
        <begin position="25"/>
        <end position="127"/>
    </location>
</feature>
<keyword evidence="8" id="KW-0325">Glycoprotein</keyword>
<gene>
    <name evidence="12" type="primary">LOC129334018</name>
</gene>
<evidence type="ECO:0000313" key="11">
    <source>
        <dbReference type="Proteomes" id="UP001190640"/>
    </source>
</evidence>
<dbReference type="KEGG" id="emc:129334018"/>
<feature type="signal peptide" evidence="9">
    <location>
        <begin position="1"/>
        <end position="24"/>
    </location>
</feature>
<dbReference type="Pfam" id="PF00087">
    <property type="entry name" value="Toxin_TOLIP"/>
    <property type="match status" value="1"/>
</dbReference>
<dbReference type="InterPro" id="IPR016054">
    <property type="entry name" value="LY6_UPA_recep-like"/>
</dbReference>
<evidence type="ECO:0000313" key="12">
    <source>
        <dbReference type="RefSeq" id="XP_054841917.1"/>
    </source>
</evidence>
<dbReference type="Gene3D" id="2.10.60.10">
    <property type="entry name" value="CD59"/>
    <property type="match status" value="1"/>
</dbReference>
<keyword evidence="5 9" id="KW-0732">Signal</keyword>
<evidence type="ECO:0000259" key="10">
    <source>
        <dbReference type="SMART" id="SM00134"/>
    </source>
</evidence>
<comment type="subcellular location">
    <subcellularLocation>
        <location evidence="1">Cell membrane</location>
    </subcellularLocation>
    <subcellularLocation>
        <location evidence="2">Secreted</location>
    </subcellularLocation>
</comment>
<evidence type="ECO:0000256" key="9">
    <source>
        <dbReference type="SAM" id="SignalP"/>
    </source>
</evidence>
<keyword evidence="4" id="KW-0964">Secreted</keyword>
<dbReference type="AlphaFoldDB" id="A0AA97JRF4"/>
<dbReference type="SMART" id="SM00134">
    <property type="entry name" value="LU"/>
    <property type="match status" value="1"/>
</dbReference>
<feature type="domain" description="UPAR/Ly6" evidence="10">
    <location>
        <begin position="25"/>
        <end position="108"/>
    </location>
</feature>
<protein>
    <submittedName>
        <fullName evidence="12">Lymphocyte antigen 6E-like</fullName>
    </submittedName>
</protein>
<dbReference type="Proteomes" id="UP001190640">
    <property type="component" value="Chromosome 7"/>
</dbReference>
<name>A0AA97JRF4_EUBMA</name>
<dbReference type="PANTHER" id="PTHR16983:SF10">
    <property type="entry name" value="PROTEIN QUIVER"/>
    <property type="match status" value="1"/>
</dbReference>
<dbReference type="GO" id="GO:0005576">
    <property type="term" value="C:extracellular region"/>
    <property type="evidence" value="ECO:0007669"/>
    <property type="project" value="UniProtKB-SubCell"/>
</dbReference>
<dbReference type="InterPro" id="IPR051110">
    <property type="entry name" value="Ly-6/neurotoxin-like_GPI-ap"/>
</dbReference>
<dbReference type="FunFam" id="2.10.60.10:FF:000003">
    <property type="entry name" value="lymphocyte antigen 6E isoform X1"/>
    <property type="match status" value="1"/>
</dbReference>
<evidence type="ECO:0000256" key="2">
    <source>
        <dbReference type="ARBA" id="ARBA00004613"/>
    </source>
</evidence>
<dbReference type="GeneID" id="129334018"/>